<accession>A0ACD5C1M2</accession>
<keyword evidence="2" id="KW-1185">Reference proteome</keyword>
<evidence type="ECO:0000313" key="1">
    <source>
        <dbReference type="EMBL" id="WZN55602.1"/>
    </source>
</evidence>
<dbReference type="Proteomes" id="UP001485301">
    <property type="component" value="Chromosome"/>
</dbReference>
<name>A0ACD5C1M2_9SPHI</name>
<gene>
    <name evidence="1" type="ORF">AACH28_23730</name>
</gene>
<proteinExistence type="predicted"/>
<dbReference type="EMBL" id="CP151087">
    <property type="protein sequence ID" value="WZN55602.1"/>
    <property type="molecule type" value="Genomic_DNA"/>
</dbReference>
<organism evidence="1 2">
    <name type="scientific">Sphingobacterium thalpophilum</name>
    <dbReference type="NCBI Taxonomy" id="259"/>
    <lineage>
        <taxon>Bacteria</taxon>
        <taxon>Pseudomonadati</taxon>
        <taxon>Bacteroidota</taxon>
        <taxon>Sphingobacteriia</taxon>
        <taxon>Sphingobacteriales</taxon>
        <taxon>Sphingobacteriaceae</taxon>
        <taxon>Sphingobacterium</taxon>
    </lineage>
</organism>
<sequence length="42" mass="4718">MNKFNQLTVLLMGVLSLTALQSNAQNKTLLVDPTDRTWYHAA</sequence>
<protein>
    <submittedName>
        <fullName evidence="1">Uncharacterized protein</fullName>
    </submittedName>
</protein>
<evidence type="ECO:0000313" key="2">
    <source>
        <dbReference type="Proteomes" id="UP001485301"/>
    </source>
</evidence>
<reference evidence="1" key="1">
    <citation type="submission" date="2024-04" db="EMBL/GenBank/DDBJ databases">
        <title>Complete genome sequence of Sphingobacterium thalpophiium BAA-1094.</title>
        <authorList>
            <person name="Adaikpoh B.I."/>
        </authorList>
    </citation>
    <scope>NUCLEOTIDE SEQUENCE</scope>
    <source>
        <strain evidence="1">BAA-1094</strain>
    </source>
</reference>